<name>A0ABX3WUC6_9BRAD</name>
<keyword evidence="2" id="KW-1185">Reference proteome</keyword>
<sequence length="62" mass="6600">MAAVIAVWPFSFALCLTSEEIVARLRAAGYSKIQEMPAAAVREGTARSPIVDSIGHIAEVAR</sequence>
<dbReference type="EMBL" id="NAFK01000177">
    <property type="protein sequence ID" value="OSJ21112.1"/>
    <property type="molecule type" value="Genomic_DNA"/>
</dbReference>
<comment type="caution">
    <text evidence="1">The sequence shown here is derived from an EMBL/GenBank/DDBJ whole genome shotgun (WGS) entry which is preliminary data.</text>
</comment>
<organism evidence="1 2">
    <name type="scientific">Bradyrhizobium canariense</name>
    <dbReference type="NCBI Taxonomy" id="255045"/>
    <lineage>
        <taxon>Bacteria</taxon>
        <taxon>Pseudomonadati</taxon>
        <taxon>Pseudomonadota</taxon>
        <taxon>Alphaproteobacteria</taxon>
        <taxon>Hyphomicrobiales</taxon>
        <taxon>Nitrobacteraceae</taxon>
        <taxon>Bradyrhizobium</taxon>
    </lineage>
</organism>
<protein>
    <submittedName>
        <fullName evidence="1">Uncharacterized protein</fullName>
    </submittedName>
</protein>
<proteinExistence type="predicted"/>
<evidence type="ECO:0000313" key="1">
    <source>
        <dbReference type="EMBL" id="OSJ21112.1"/>
    </source>
</evidence>
<gene>
    <name evidence="1" type="ORF">BST63_35995</name>
</gene>
<reference evidence="1 2" key="1">
    <citation type="submission" date="2017-03" db="EMBL/GenBank/DDBJ databases">
        <title>Whole genome sequences of fourteen strains of Bradyrhizobium canariense and one strain of Bradyrhizobium japonicum isolated from Lupinus (Papilionoideae: Genisteae) species in Algeria.</title>
        <authorList>
            <person name="Crovadore J."/>
            <person name="Chekireb D."/>
            <person name="Brachmann A."/>
            <person name="Chablais R."/>
            <person name="Cochard B."/>
            <person name="Lefort F."/>
        </authorList>
    </citation>
    <scope>NUCLEOTIDE SEQUENCE [LARGE SCALE GENOMIC DNA]</scope>
    <source>
        <strain evidence="1 2">UBMAN05</strain>
    </source>
</reference>
<evidence type="ECO:0000313" key="2">
    <source>
        <dbReference type="Proteomes" id="UP000193884"/>
    </source>
</evidence>
<dbReference type="RefSeq" id="WP_085385750.1">
    <property type="nucleotide sequence ID" value="NZ_NAFJ01000157.1"/>
</dbReference>
<accession>A0ABX3WUC6</accession>
<dbReference type="Proteomes" id="UP000193884">
    <property type="component" value="Unassembled WGS sequence"/>
</dbReference>